<dbReference type="Gene3D" id="2.40.128.640">
    <property type="match status" value="1"/>
</dbReference>
<evidence type="ECO:0000256" key="2">
    <source>
        <dbReference type="SAM" id="SignalP"/>
    </source>
</evidence>
<sequence>MKIKILSLALTALLLAACDNNKTPETARDAETTSPAAATDMSANDTAATALDWPGEYKGVLPCSDCQGIETELELKMDKTYELSEEFLGRANGQESKITGTFEFDPNDPAVIILDQAANNRKFFVGENFIEARDVNNGDNIDASQNYRLQKDLQ</sequence>
<dbReference type="Proteomes" id="UP000593812">
    <property type="component" value="Chromosome"/>
</dbReference>
<dbReference type="EMBL" id="CP044455">
    <property type="protein sequence ID" value="QIC69667.1"/>
    <property type="molecule type" value="Genomic_DNA"/>
</dbReference>
<dbReference type="PROSITE" id="PS51257">
    <property type="entry name" value="PROKAR_LIPOPROTEIN"/>
    <property type="match status" value="1"/>
</dbReference>
<evidence type="ECO:0000313" key="3">
    <source>
        <dbReference type="EMBL" id="QIC69667.1"/>
    </source>
</evidence>
<reference evidence="3 5" key="1">
    <citation type="submission" date="2019-09" db="EMBL/GenBank/DDBJ databases">
        <title>Non-baumannii Acinetobacter spp. carrying blaNDM-1 isolated in China.</title>
        <authorList>
            <person name="Cui C."/>
            <person name="Chen C."/>
            <person name="Sun J."/>
            <person name="Liu Y."/>
        </authorList>
    </citation>
    <scope>NUCLEOTIDE SEQUENCE [LARGE SCALE GENOMIC DNA]</scope>
    <source>
        <strain evidence="3 5">B18</strain>
    </source>
</reference>
<reference evidence="4 6" key="2">
    <citation type="submission" date="2020-02" db="EMBL/GenBank/DDBJ databases">
        <title>Tigecycline-resistant Acinetobacter species from pigs and migratory birds.</title>
        <authorList>
            <person name="Chen C."/>
            <person name="Sun J."/>
            <person name="Liao X.-P."/>
            <person name="Liu Y.-H."/>
        </authorList>
    </citation>
    <scope>NUCLEOTIDE SEQUENCE [LARGE SCALE GENOMIC DNA]</scope>
    <source>
        <strain evidence="4 6">C15_T</strain>
    </source>
</reference>
<dbReference type="InterPro" id="IPR007298">
    <property type="entry name" value="Cu-R_lipoprotein_NlpE"/>
</dbReference>
<evidence type="ECO:0000256" key="1">
    <source>
        <dbReference type="SAM" id="MobiDB-lite"/>
    </source>
</evidence>
<dbReference type="RefSeq" id="WP_005179322.1">
    <property type="nucleotide sequence ID" value="NZ_CAXNYR010000002.1"/>
</dbReference>
<evidence type="ECO:0000313" key="6">
    <source>
        <dbReference type="Proteomes" id="UP000593812"/>
    </source>
</evidence>
<evidence type="ECO:0000313" key="5">
    <source>
        <dbReference type="Proteomes" id="UP000503440"/>
    </source>
</evidence>
<keyword evidence="2" id="KW-0732">Signal</keyword>
<accession>A0A6C0Y0E2</accession>
<gene>
    <name evidence="3" type="ORF">FSC09_04225</name>
    <name evidence="4" type="ORF">G0027_13170</name>
</gene>
<feature type="compositionally biased region" description="Polar residues" evidence="1">
    <location>
        <begin position="32"/>
        <end position="43"/>
    </location>
</feature>
<dbReference type="AlphaFoldDB" id="A0A6C0Y0E2"/>
<evidence type="ECO:0000313" key="4">
    <source>
        <dbReference type="EMBL" id="QOW43705.1"/>
    </source>
</evidence>
<feature type="chain" id="PRO_5042726750" evidence="2">
    <location>
        <begin position="18"/>
        <end position="154"/>
    </location>
</feature>
<feature type="signal peptide" evidence="2">
    <location>
        <begin position="1"/>
        <end position="17"/>
    </location>
</feature>
<proteinExistence type="predicted"/>
<name>A0A6C0Y0E2_9GAMM</name>
<organism evidence="3 5">
    <name type="scientific">Acinetobacter indicus</name>
    <dbReference type="NCBI Taxonomy" id="756892"/>
    <lineage>
        <taxon>Bacteria</taxon>
        <taxon>Pseudomonadati</taxon>
        <taxon>Pseudomonadota</taxon>
        <taxon>Gammaproteobacteria</taxon>
        <taxon>Moraxellales</taxon>
        <taxon>Moraxellaceae</taxon>
        <taxon>Acinetobacter</taxon>
    </lineage>
</organism>
<dbReference type="EMBL" id="CP048654">
    <property type="protein sequence ID" value="QOW43705.1"/>
    <property type="molecule type" value="Genomic_DNA"/>
</dbReference>
<dbReference type="Proteomes" id="UP000503440">
    <property type="component" value="Chromosome"/>
</dbReference>
<protein>
    <submittedName>
        <fullName evidence="3">Copper resistance protein NlpE</fullName>
    </submittedName>
</protein>
<feature type="region of interest" description="Disordered" evidence="1">
    <location>
        <begin position="24"/>
        <end position="43"/>
    </location>
</feature>
<dbReference type="Pfam" id="PF04170">
    <property type="entry name" value="NlpE"/>
    <property type="match status" value="1"/>
</dbReference>